<dbReference type="GO" id="GO:0016829">
    <property type="term" value="F:lyase activity"/>
    <property type="evidence" value="ECO:0007669"/>
    <property type="project" value="UniProtKB-KW"/>
</dbReference>
<dbReference type="Gene3D" id="3.10.180.10">
    <property type="entry name" value="2,3-Dihydroxybiphenyl 1,2-Dioxygenase, domain 1"/>
    <property type="match status" value="1"/>
</dbReference>
<dbReference type="RefSeq" id="WP_070048127.1">
    <property type="nucleotide sequence ID" value="NZ_CBCSDO010000001.1"/>
</dbReference>
<organism evidence="2 3">
    <name type="scientific">Rheinheimera salexigens</name>
    <dbReference type="NCBI Taxonomy" id="1628148"/>
    <lineage>
        <taxon>Bacteria</taxon>
        <taxon>Pseudomonadati</taxon>
        <taxon>Pseudomonadota</taxon>
        <taxon>Gammaproteobacteria</taxon>
        <taxon>Chromatiales</taxon>
        <taxon>Chromatiaceae</taxon>
        <taxon>Rheinheimera</taxon>
    </lineage>
</organism>
<dbReference type="SUPFAM" id="SSF54593">
    <property type="entry name" value="Glyoxalase/Bleomycin resistance protein/Dihydroxybiphenyl dioxygenase"/>
    <property type="match status" value="1"/>
</dbReference>
<dbReference type="PANTHER" id="PTHR21366:SF14">
    <property type="entry name" value="GLYOXALASE DOMAIN-CONTAINING PROTEIN 5"/>
    <property type="match status" value="1"/>
</dbReference>
<dbReference type="Proteomes" id="UP000242258">
    <property type="component" value="Unassembled WGS sequence"/>
</dbReference>
<dbReference type="InterPro" id="IPR037523">
    <property type="entry name" value="VOC_core"/>
</dbReference>
<dbReference type="OrthoDB" id="9812656at2"/>
<evidence type="ECO:0000313" key="3">
    <source>
        <dbReference type="Proteomes" id="UP000242258"/>
    </source>
</evidence>
<keyword evidence="2" id="KW-0456">Lyase</keyword>
<dbReference type="Pfam" id="PF00903">
    <property type="entry name" value="Glyoxalase"/>
    <property type="match status" value="1"/>
</dbReference>
<proteinExistence type="predicted"/>
<dbReference type="InterPro" id="IPR050383">
    <property type="entry name" value="GlyoxalaseI/FosfomycinResist"/>
</dbReference>
<reference evidence="3" key="1">
    <citation type="submission" date="2016-09" db="EMBL/GenBank/DDBJ databases">
        <authorList>
            <person name="Wan X."/>
            <person name="Hou S."/>
        </authorList>
    </citation>
    <scope>NUCLEOTIDE SEQUENCE [LARGE SCALE GENOMIC DNA]</scope>
    <source>
        <strain evidence="3">KH87</strain>
    </source>
</reference>
<feature type="domain" description="VOC" evidence="1">
    <location>
        <begin position="6"/>
        <end position="133"/>
    </location>
</feature>
<gene>
    <name evidence="2" type="ORF">BI198_02455</name>
</gene>
<comment type="caution">
    <text evidence="2">The sequence shown here is derived from an EMBL/GenBank/DDBJ whole genome shotgun (WGS) entry which is preliminary data.</text>
</comment>
<protein>
    <submittedName>
        <fullName evidence="2">Lactoylglutathione lyase</fullName>
    </submittedName>
</protein>
<evidence type="ECO:0000313" key="2">
    <source>
        <dbReference type="EMBL" id="OEY68560.1"/>
    </source>
</evidence>
<dbReference type="PANTHER" id="PTHR21366">
    <property type="entry name" value="GLYOXALASE FAMILY PROTEIN"/>
    <property type="match status" value="1"/>
</dbReference>
<accession>A0A1E7Q375</accession>
<dbReference type="AlphaFoldDB" id="A0A1E7Q375"/>
<sequence>MLKIIALDHVVFRTTKLEAMLQFYCDVLGCTVERDKLDDNGLIQLRAGSALIDLVQVDSKLGQLGGKAPEQDGRNVDHVCLQVAAISQDNLKQYLAQHQIKHSEFALRYGAAGLTESIYIADPEQNVIELKPLID</sequence>
<dbReference type="PROSITE" id="PS51819">
    <property type="entry name" value="VOC"/>
    <property type="match status" value="1"/>
</dbReference>
<dbReference type="STRING" id="1628148.BI198_02455"/>
<keyword evidence="3" id="KW-1185">Reference proteome</keyword>
<dbReference type="InterPro" id="IPR004360">
    <property type="entry name" value="Glyas_Fos-R_dOase_dom"/>
</dbReference>
<name>A0A1E7Q375_9GAMM</name>
<evidence type="ECO:0000259" key="1">
    <source>
        <dbReference type="PROSITE" id="PS51819"/>
    </source>
</evidence>
<dbReference type="InterPro" id="IPR029068">
    <property type="entry name" value="Glyas_Bleomycin-R_OHBP_Dase"/>
</dbReference>
<dbReference type="EMBL" id="MKEK01000001">
    <property type="protein sequence ID" value="OEY68560.1"/>
    <property type="molecule type" value="Genomic_DNA"/>
</dbReference>